<evidence type="ECO:0000313" key="1">
    <source>
        <dbReference type="EMBL" id="KAJ1899930.1"/>
    </source>
</evidence>
<dbReference type="Proteomes" id="UP001150581">
    <property type="component" value="Unassembled WGS sequence"/>
</dbReference>
<comment type="caution">
    <text evidence="1">The sequence shown here is derived from an EMBL/GenBank/DDBJ whole genome shotgun (WGS) entry which is preliminary data.</text>
</comment>
<evidence type="ECO:0000313" key="2">
    <source>
        <dbReference type="Proteomes" id="UP001150581"/>
    </source>
</evidence>
<sequence>MADMPTLHGPICMADLFDEDDDLQLVQLQEEDKWRHVQEKHQGNSRIIQSILYGSNSSNSESEFTDTSFVTVHEERSPSLTPQHTPVCHYSAIATSTSNRDSISRNSTSTTELLAREPFSGHPLSLSSHSAQDTTSTSVNIHRHQPTNPSPLRLSSTAARATDPVTPRFSRRSAASA</sequence>
<dbReference type="EMBL" id="JANBPG010000115">
    <property type="protein sequence ID" value="KAJ1899930.1"/>
    <property type="molecule type" value="Genomic_DNA"/>
</dbReference>
<name>A0ACC1ISB3_9FUNG</name>
<protein>
    <submittedName>
        <fullName evidence="1">Uncharacterized protein</fullName>
    </submittedName>
</protein>
<organism evidence="1 2">
    <name type="scientific">Kickxella alabastrina</name>
    <dbReference type="NCBI Taxonomy" id="61397"/>
    <lineage>
        <taxon>Eukaryota</taxon>
        <taxon>Fungi</taxon>
        <taxon>Fungi incertae sedis</taxon>
        <taxon>Zoopagomycota</taxon>
        <taxon>Kickxellomycotina</taxon>
        <taxon>Kickxellomycetes</taxon>
        <taxon>Kickxellales</taxon>
        <taxon>Kickxellaceae</taxon>
        <taxon>Kickxella</taxon>
    </lineage>
</organism>
<keyword evidence="2" id="KW-1185">Reference proteome</keyword>
<proteinExistence type="predicted"/>
<gene>
    <name evidence="1" type="ORF">LPJ66_001805</name>
</gene>
<reference evidence="1" key="1">
    <citation type="submission" date="2022-07" db="EMBL/GenBank/DDBJ databases">
        <title>Phylogenomic reconstructions and comparative analyses of Kickxellomycotina fungi.</title>
        <authorList>
            <person name="Reynolds N.K."/>
            <person name="Stajich J.E."/>
            <person name="Barry K."/>
            <person name="Grigoriev I.V."/>
            <person name="Crous P."/>
            <person name="Smith M.E."/>
        </authorList>
    </citation>
    <scope>NUCLEOTIDE SEQUENCE</scope>
    <source>
        <strain evidence="1">Benny 63K</strain>
    </source>
</reference>
<accession>A0ACC1ISB3</accession>